<name>A0A8X8X4J2_SALSN</name>
<dbReference type="Proteomes" id="UP000298416">
    <property type="component" value="Unassembled WGS sequence"/>
</dbReference>
<reference evidence="1" key="1">
    <citation type="submission" date="2018-01" db="EMBL/GenBank/DDBJ databases">
        <authorList>
            <person name="Mao J.F."/>
        </authorList>
    </citation>
    <scope>NUCLEOTIDE SEQUENCE</scope>
    <source>
        <strain evidence="1">Huo1</strain>
        <tissue evidence="1">Leaf</tissue>
    </source>
</reference>
<evidence type="ECO:0000313" key="2">
    <source>
        <dbReference type="Proteomes" id="UP000298416"/>
    </source>
</evidence>
<comment type="caution">
    <text evidence="1">The sequence shown here is derived from an EMBL/GenBank/DDBJ whole genome shotgun (WGS) entry which is preliminary data.</text>
</comment>
<organism evidence="1">
    <name type="scientific">Salvia splendens</name>
    <name type="common">Scarlet sage</name>
    <dbReference type="NCBI Taxonomy" id="180675"/>
    <lineage>
        <taxon>Eukaryota</taxon>
        <taxon>Viridiplantae</taxon>
        <taxon>Streptophyta</taxon>
        <taxon>Embryophyta</taxon>
        <taxon>Tracheophyta</taxon>
        <taxon>Spermatophyta</taxon>
        <taxon>Magnoliopsida</taxon>
        <taxon>eudicotyledons</taxon>
        <taxon>Gunneridae</taxon>
        <taxon>Pentapetalae</taxon>
        <taxon>asterids</taxon>
        <taxon>lamiids</taxon>
        <taxon>Lamiales</taxon>
        <taxon>Lamiaceae</taxon>
        <taxon>Nepetoideae</taxon>
        <taxon>Mentheae</taxon>
        <taxon>Salviinae</taxon>
        <taxon>Salvia</taxon>
        <taxon>Salvia subgen. Calosphace</taxon>
        <taxon>core Calosphace</taxon>
    </lineage>
</organism>
<protein>
    <submittedName>
        <fullName evidence="1">Uncharacterized protein</fullName>
    </submittedName>
</protein>
<reference evidence="1" key="2">
    <citation type="submission" date="2020-08" db="EMBL/GenBank/DDBJ databases">
        <title>Plant Genome Project.</title>
        <authorList>
            <person name="Zhang R.-G."/>
        </authorList>
    </citation>
    <scope>NUCLEOTIDE SEQUENCE</scope>
    <source>
        <strain evidence="1">Huo1</strain>
        <tissue evidence="1">Leaf</tissue>
    </source>
</reference>
<keyword evidence="2" id="KW-1185">Reference proteome</keyword>
<sequence>MLANVGIRDNNIVMSYGSELKISFCPKSGIENDEWLKDGMLIWEVLPFNLKSRLPLTISLDTSPASHLRQEGRNRATQLACSRLLPACVAALLLP</sequence>
<gene>
    <name evidence="1" type="ORF">SASPL_130621</name>
</gene>
<dbReference type="AlphaFoldDB" id="A0A8X8X4J2"/>
<accession>A0A8X8X4J2</accession>
<proteinExistence type="predicted"/>
<evidence type="ECO:0000313" key="1">
    <source>
        <dbReference type="EMBL" id="KAG6407625.1"/>
    </source>
</evidence>
<dbReference type="EMBL" id="PNBA02000011">
    <property type="protein sequence ID" value="KAG6407625.1"/>
    <property type="molecule type" value="Genomic_DNA"/>
</dbReference>